<dbReference type="Proteomes" id="UP001486565">
    <property type="component" value="Chromosome"/>
</dbReference>
<evidence type="ECO:0000313" key="3">
    <source>
        <dbReference type="Proteomes" id="UP001486565"/>
    </source>
</evidence>
<evidence type="ECO:0000313" key="2">
    <source>
        <dbReference type="EMBL" id="WZL70249.1"/>
    </source>
</evidence>
<protein>
    <submittedName>
        <fullName evidence="2">Uncharacterized protein</fullName>
    </submittedName>
</protein>
<accession>A0ABZ2Y720</accession>
<feature type="transmembrane region" description="Helical" evidence="1">
    <location>
        <begin position="7"/>
        <end position="25"/>
    </location>
</feature>
<organism evidence="2 3">
    <name type="scientific">Defluviitalea saccharophila</name>
    <dbReference type="NCBI Taxonomy" id="879970"/>
    <lineage>
        <taxon>Bacteria</taxon>
        <taxon>Bacillati</taxon>
        <taxon>Bacillota</taxon>
        <taxon>Clostridia</taxon>
        <taxon>Lachnospirales</taxon>
        <taxon>Defluviitaleaceae</taxon>
        <taxon>Defluviitalea</taxon>
    </lineage>
</organism>
<keyword evidence="1" id="KW-0472">Membrane</keyword>
<dbReference type="RefSeq" id="WP_341877212.1">
    <property type="nucleotide sequence ID" value="NZ_CP121687.1"/>
</dbReference>
<sequence length="77" mass="8901">MVKKLDIILPLFAGIIIGGISYFQKDSLNTMVLKLIVIIFLFYLIGFIIRLMIEKIYSSPKNNDHTKEILDKDLTKK</sequence>
<evidence type="ECO:0000256" key="1">
    <source>
        <dbReference type="SAM" id="Phobius"/>
    </source>
</evidence>
<keyword evidence="1" id="KW-0812">Transmembrane</keyword>
<proteinExistence type="predicted"/>
<dbReference type="EMBL" id="CP121687">
    <property type="protein sequence ID" value="WZL70249.1"/>
    <property type="molecule type" value="Genomic_DNA"/>
</dbReference>
<name>A0ABZ2Y720_9FIRM</name>
<feature type="transmembrane region" description="Helical" evidence="1">
    <location>
        <begin position="31"/>
        <end position="53"/>
    </location>
</feature>
<keyword evidence="1" id="KW-1133">Transmembrane helix</keyword>
<reference evidence="2 3" key="1">
    <citation type="submission" date="2023-03" db="EMBL/GenBank/DDBJ databases">
        <title>Novel Species.</title>
        <authorList>
            <person name="Ma S."/>
        </authorList>
    </citation>
    <scope>NUCLEOTIDE SEQUENCE [LARGE SCALE GENOMIC DNA]</scope>
    <source>
        <strain evidence="2 3">LIND6LT2</strain>
    </source>
</reference>
<keyword evidence="3" id="KW-1185">Reference proteome</keyword>
<gene>
    <name evidence="2" type="ORF">QBE51_01590</name>
</gene>